<keyword evidence="3" id="KW-1185">Reference proteome</keyword>
<evidence type="ECO:0000313" key="1">
    <source>
        <dbReference type="EMBL" id="CAI3988822.1"/>
    </source>
</evidence>
<comment type="caution">
    <text evidence="1">The sequence shown here is derived from an EMBL/GenBank/DDBJ whole genome shotgun (WGS) entry which is preliminary data.</text>
</comment>
<reference evidence="2 3" key="2">
    <citation type="submission" date="2024-05" db="EMBL/GenBank/DDBJ databases">
        <authorList>
            <person name="Chen Y."/>
            <person name="Shah S."/>
            <person name="Dougan E. K."/>
            <person name="Thang M."/>
            <person name="Chan C."/>
        </authorList>
    </citation>
    <scope>NUCLEOTIDE SEQUENCE [LARGE SCALE GENOMIC DNA]</scope>
</reference>
<accession>A0A9P1FWH0</accession>
<dbReference type="OrthoDB" id="425265at2759"/>
<protein>
    <submittedName>
        <fullName evidence="2">Cathepsin B-like cysteine proteinase 5</fullName>
    </submittedName>
</protein>
<dbReference type="EMBL" id="CAMXCT020001304">
    <property type="protein sequence ID" value="CAL1142197.1"/>
    <property type="molecule type" value="Genomic_DNA"/>
</dbReference>
<proteinExistence type="predicted"/>
<organism evidence="1">
    <name type="scientific">Cladocopium goreaui</name>
    <dbReference type="NCBI Taxonomy" id="2562237"/>
    <lineage>
        <taxon>Eukaryota</taxon>
        <taxon>Sar</taxon>
        <taxon>Alveolata</taxon>
        <taxon>Dinophyceae</taxon>
        <taxon>Suessiales</taxon>
        <taxon>Symbiodiniaceae</taxon>
        <taxon>Cladocopium</taxon>
    </lineage>
</organism>
<gene>
    <name evidence="1" type="ORF">C1SCF055_LOCUS15945</name>
</gene>
<dbReference type="AlphaFoldDB" id="A0A9P1FWH0"/>
<evidence type="ECO:0000313" key="3">
    <source>
        <dbReference type="Proteomes" id="UP001152797"/>
    </source>
</evidence>
<name>A0A9P1FWH0_9DINO</name>
<evidence type="ECO:0000313" key="2">
    <source>
        <dbReference type="EMBL" id="CAL4776134.1"/>
    </source>
</evidence>
<dbReference type="Proteomes" id="UP001152797">
    <property type="component" value="Unassembled WGS sequence"/>
</dbReference>
<dbReference type="EMBL" id="CAMXCT030001304">
    <property type="protein sequence ID" value="CAL4776134.1"/>
    <property type="molecule type" value="Genomic_DNA"/>
</dbReference>
<dbReference type="EMBL" id="CAMXCT010001304">
    <property type="protein sequence ID" value="CAI3988822.1"/>
    <property type="molecule type" value="Genomic_DNA"/>
</dbReference>
<reference evidence="1" key="1">
    <citation type="submission" date="2022-10" db="EMBL/GenBank/DDBJ databases">
        <authorList>
            <person name="Chen Y."/>
            <person name="Dougan E. K."/>
            <person name="Chan C."/>
            <person name="Rhodes N."/>
            <person name="Thang M."/>
        </authorList>
    </citation>
    <scope>NUCLEOTIDE SEQUENCE</scope>
</reference>
<sequence length="333" mass="37552">MAALNSLRRAAGPGEVAGDVEPARQLKRLLSEVTWRHVRRSAFLGPVAGVAGVAGVAVAVRLHGGSSDAMLQRHLSWAQALKHWAIPLWILADETFDAEGQSSLRARLSRIARGMGDDIPFSVFWYGQEAMITDFPVLSEIHAALPDRQDVRDCFQLPGPKSLAWCFHVEALLLWWRSLASKPKFVWVLEDDAGFSGDIAQFISAYQEETSDLISHEFQVADPTWVWYDAVSETWKLEEAKTTMPRLRCAEHVQRFSAGLLDVLEGFAMRQVSGWSETSVPSLCRWARRSMTSLRPEHVGQIFSYAGKVPKDAWPRICEDARTRGRWWHALKW</sequence>